<dbReference type="InterPro" id="IPR055482">
    <property type="entry name" value="DUF7054"/>
</dbReference>
<dbReference type="PANTHER" id="PTHR33270:SF18">
    <property type="entry name" value="OS02G0324700 PROTEIN"/>
    <property type="match status" value="1"/>
</dbReference>
<dbReference type="EMBL" id="AUSU01004560">
    <property type="protein sequence ID" value="EPS64875.1"/>
    <property type="molecule type" value="Genomic_DNA"/>
</dbReference>
<comment type="caution">
    <text evidence="2">The sequence shown here is derived from an EMBL/GenBank/DDBJ whole genome shotgun (WGS) entry which is preliminary data.</text>
</comment>
<feature type="domain" description="DUF7054" evidence="1">
    <location>
        <begin position="47"/>
        <end position="109"/>
    </location>
</feature>
<keyword evidence="3" id="KW-1185">Reference proteome</keyword>
<name>S8CDF7_9LAMI</name>
<dbReference type="Proteomes" id="UP000015453">
    <property type="component" value="Unassembled WGS sequence"/>
</dbReference>
<protein>
    <recommendedName>
        <fullName evidence="1">DUF7054 domain-containing protein</fullName>
    </recommendedName>
</protein>
<evidence type="ECO:0000313" key="2">
    <source>
        <dbReference type="EMBL" id="EPS64875.1"/>
    </source>
</evidence>
<sequence>MKEKGEERKRTTLTEEEEKTRVRISDKALLSIPCPKKKVEEDSGASRRFLIVVNVFGSSGPLRFLVNGDDAVETVIDKTLRRYAHEGRLPALGFDSSDFHLYPSDAVFKSKCFHVF</sequence>
<evidence type="ECO:0000313" key="3">
    <source>
        <dbReference type="Proteomes" id="UP000015453"/>
    </source>
</evidence>
<dbReference type="AlphaFoldDB" id="S8CDF7"/>
<evidence type="ECO:0000259" key="1">
    <source>
        <dbReference type="Pfam" id="PF23156"/>
    </source>
</evidence>
<dbReference type="OrthoDB" id="1919859at2759"/>
<organism evidence="2 3">
    <name type="scientific">Genlisea aurea</name>
    <dbReference type="NCBI Taxonomy" id="192259"/>
    <lineage>
        <taxon>Eukaryota</taxon>
        <taxon>Viridiplantae</taxon>
        <taxon>Streptophyta</taxon>
        <taxon>Embryophyta</taxon>
        <taxon>Tracheophyta</taxon>
        <taxon>Spermatophyta</taxon>
        <taxon>Magnoliopsida</taxon>
        <taxon>eudicotyledons</taxon>
        <taxon>Gunneridae</taxon>
        <taxon>Pentapetalae</taxon>
        <taxon>asterids</taxon>
        <taxon>lamiids</taxon>
        <taxon>Lamiales</taxon>
        <taxon>Lentibulariaceae</taxon>
        <taxon>Genlisea</taxon>
    </lineage>
</organism>
<gene>
    <name evidence="2" type="ORF">M569_09904</name>
</gene>
<dbReference type="InterPro" id="IPR040358">
    <property type="entry name" value="At4g22758-like"/>
</dbReference>
<proteinExistence type="predicted"/>
<dbReference type="Pfam" id="PF23156">
    <property type="entry name" value="DUF7054"/>
    <property type="match status" value="1"/>
</dbReference>
<reference evidence="2 3" key="1">
    <citation type="journal article" date="2013" name="BMC Genomics">
        <title>The miniature genome of a carnivorous plant Genlisea aurea contains a low number of genes and short non-coding sequences.</title>
        <authorList>
            <person name="Leushkin E.V."/>
            <person name="Sutormin R.A."/>
            <person name="Nabieva E.R."/>
            <person name="Penin A.A."/>
            <person name="Kondrashov A.S."/>
            <person name="Logacheva M.D."/>
        </authorList>
    </citation>
    <scope>NUCLEOTIDE SEQUENCE [LARGE SCALE GENOMIC DNA]</scope>
</reference>
<dbReference type="PANTHER" id="PTHR33270">
    <property type="entry name" value="BNAC05G50380D PROTEIN"/>
    <property type="match status" value="1"/>
</dbReference>
<accession>S8CDF7</accession>